<organism evidence="1 2">
    <name type="scientific">Vitis vinifera</name>
    <name type="common">Grape</name>
    <dbReference type="NCBI Taxonomy" id="29760"/>
    <lineage>
        <taxon>Eukaryota</taxon>
        <taxon>Viridiplantae</taxon>
        <taxon>Streptophyta</taxon>
        <taxon>Embryophyta</taxon>
        <taxon>Tracheophyta</taxon>
        <taxon>Spermatophyta</taxon>
        <taxon>Magnoliopsida</taxon>
        <taxon>eudicotyledons</taxon>
        <taxon>Gunneridae</taxon>
        <taxon>Pentapetalae</taxon>
        <taxon>rosids</taxon>
        <taxon>Vitales</taxon>
        <taxon>Vitaceae</taxon>
        <taxon>Viteae</taxon>
        <taxon>Vitis</taxon>
    </lineage>
</organism>
<dbReference type="EMBL" id="QGNW01000262">
    <property type="protein sequence ID" value="RVW80720.1"/>
    <property type="molecule type" value="Genomic_DNA"/>
</dbReference>
<name>A0A438H843_VITVI</name>
<dbReference type="PANTHER" id="PTHR36319:SF1">
    <property type="entry name" value="PROTEIN GIGANTEA"/>
    <property type="match status" value="1"/>
</dbReference>
<dbReference type="Proteomes" id="UP000288805">
    <property type="component" value="Unassembled WGS sequence"/>
</dbReference>
<accession>A0A438H843</accession>
<reference evidence="1 2" key="1">
    <citation type="journal article" date="2018" name="PLoS Genet.">
        <title>Population sequencing reveals clonal diversity and ancestral inbreeding in the grapevine cultivar Chardonnay.</title>
        <authorList>
            <person name="Roach M.J."/>
            <person name="Johnson D.L."/>
            <person name="Bohlmann J."/>
            <person name="van Vuuren H.J."/>
            <person name="Jones S.J."/>
            <person name="Pretorius I.S."/>
            <person name="Schmidt S.A."/>
            <person name="Borneman A.R."/>
        </authorList>
    </citation>
    <scope>NUCLEOTIDE SEQUENCE [LARGE SCALE GENOMIC DNA]</scope>
    <source>
        <strain evidence="2">cv. Chardonnay</strain>
        <tissue evidence="1">Leaf</tissue>
    </source>
</reference>
<comment type="caution">
    <text evidence="1">The sequence shown here is derived from an EMBL/GenBank/DDBJ whole genome shotgun (WGS) entry which is preliminary data.</text>
</comment>
<gene>
    <name evidence="1" type="primary">GI_2</name>
    <name evidence="1" type="ORF">CK203_053978</name>
</gene>
<dbReference type="GO" id="GO:2000028">
    <property type="term" value="P:regulation of photoperiodism, flowering"/>
    <property type="evidence" value="ECO:0007669"/>
    <property type="project" value="InterPro"/>
</dbReference>
<evidence type="ECO:0000313" key="1">
    <source>
        <dbReference type="EMBL" id="RVW80720.1"/>
    </source>
</evidence>
<sequence>MDEGVEDNSFMLILDHLKGDESCGGVMGKYAAGELKPPSTACVIALELSSNVKRDDQLTVCTIKTRDLEDFHKNLVGEKGIGFDKWDMSKKKDFTENKPKEDKCQALVSRMKGGKCTRDKNRLVDDLWECVFPYALWEFVMKDFIDEQSRASRFAKGGAAPFLCFIEDHLPITFLVLEQGPFLINFFFLQASTRGSGKHPQLIPSTPRWAVANGAGVILSVCDEEVARYETATLTAAAVPALLLPPPTTALDEHLVAGLPAWSHMLAYFIGEFPYLSLYYAIATPSATQRLLLGLLEAPPSWAPDALDAAVQLVELLRAAEDYASGMRLIKYPSFKLMANALERNYQHICHASKGSSAFVTRFGYLDIRIPNNIQEALQILEWKTTIEKEIRTLEKNGTWELAELPEGKNPVGSKWIFIVKYKANVSVDRAGC</sequence>
<dbReference type="PANTHER" id="PTHR36319">
    <property type="entry name" value="PROTEIN GIGANTEA"/>
    <property type="match status" value="1"/>
</dbReference>
<evidence type="ECO:0000313" key="2">
    <source>
        <dbReference type="Proteomes" id="UP000288805"/>
    </source>
</evidence>
<proteinExistence type="predicted"/>
<dbReference type="InterPro" id="IPR026211">
    <property type="entry name" value="GIGANTEA"/>
</dbReference>
<protein>
    <submittedName>
        <fullName evidence="1">Protein GIGANTEA</fullName>
    </submittedName>
</protein>
<dbReference type="AlphaFoldDB" id="A0A438H843"/>